<dbReference type="EMBL" id="JXXK01000008">
    <property type="protein sequence ID" value="KJF40312.1"/>
    <property type="molecule type" value="Genomic_DNA"/>
</dbReference>
<keyword evidence="2" id="KW-1185">Reference proteome</keyword>
<gene>
    <name evidence="1" type="ORF">TQ39_07700</name>
</gene>
<protein>
    <recommendedName>
        <fullName evidence="3">Carbonic anhydrase</fullName>
    </recommendedName>
</protein>
<reference evidence="1" key="1">
    <citation type="submission" date="2015-02" db="EMBL/GenBank/DDBJ databases">
        <title>A novel member of the family Ruminococcaceae isolated from human feces.</title>
        <authorList>
            <person name="Shkoporov A.N."/>
            <person name="Chaplin A.V."/>
            <person name="Motuzova O.V."/>
            <person name="Kafarskaia L.I."/>
            <person name="Khokhlova E.V."/>
            <person name="Efimov B.A."/>
        </authorList>
    </citation>
    <scope>NUCLEOTIDE SEQUENCE [LARGE SCALE GENOMIC DNA]</scope>
    <source>
        <strain evidence="1">585-1</strain>
    </source>
</reference>
<dbReference type="AlphaFoldDB" id="A0A0D8J086"/>
<dbReference type="InterPro" id="IPR029465">
    <property type="entry name" value="ATPgrasp_TupA"/>
</dbReference>
<dbReference type="Pfam" id="PF14305">
    <property type="entry name" value="ATPgrasp_TupA"/>
    <property type="match status" value="1"/>
</dbReference>
<dbReference type="SUPFAM" id="SSF56059">
    <property type="entry name" value="Glutathione synthetase ATP-binding domain-like"/>
    <property type="match status" value="1"/>
</dbReference>
<comment type="caution">
    <text evidence="1">The sequence shown here is derived from an EMBL/GenBank/DDBJ whole genome shotgun (WGS) entry which is preliminary data.</text>
</comment>
<evidence type="ECO:0000313" key="1">
    <source>
        <dbReference type="EMBL" id="KJF40312.1"/>
    </source>
</evidence>
<organism evidence="1 2">
    <name type="scientific">Ruthenibacterium lactatiformans</name>
    <dbReference type="NCBI Taxonomy" id="1550024"/>
    <lineage>
        <taxon>Bacteria</taxon>
        <taxon>Bacillati</taxon>
        <taxon>Bacillota</taxon>
        <taxon>Clostridia</taxon>
        <taxon>Eubacteriales</taxon>
        <taxon>Oscillospiraceae</taxon>
        <taxon>Ruthenibacterium</taxon>
    </lineage>
</organism>
<sequence length="261" mass="30087">MKNPQRYTEKLQWYKMYYRDPVMKQCVDKYEVRKYVEDCGLGSILNECYGVYNSPDEIDFLNLPDSFVLKDTLGGGGNSVILVPDKSKLNIEQVKQQMAQWVAESTSVKHPGREWVYDGMPHRIIAEKFISSNPETGGLIDYKLFCFGGRVACLYVMGNRENGLKVGIYDRDFRKLDAYISYDEKMETEAKKPENFEEMCEIAEKLSAKFPHARIDLFDQNGVITFGEITFFSGSGYTLFNPDEFDFQLGDFFQLPQNTKA</sequence>
<dbReference type="Proteomes" id="UP000032483">
    <property type="component" value="Unassembled WGS sequence"/>
</dbReference>
<evidence type="ECO:0000313" key="2">
    <source>
        <dbReference type="Proteomes" id="UP000032483"/>
    </source>
</evidence>
<evidence type="ECO:0008006" key="3">
    <source>
        <dbReference type="Google" id="ProtNLM"/>
    </source>
</evidence>
<name>A0A0D8J086_9FIRM</name>
<accession>A0A0D8J086</accession>
<proteinExistence type="predicted"/>